<dbReference type="InterPro" id="IPR019096">
    <property type="entry name" value="YopX_protein"/>
</dbReference>
<keyword evidence="2" id="KW-0614">Plasmid</keyword>
<dbReference type="Proteomes" id="UP000241854">
    <property type="component" value="Plasmid pICON"/>
</dbReference>
<dbReference type="Gene3D" id="2.30.30.290">
    <property type="entry name" value="YopX-like domains"/>
    <property type="match status" value="1"/>
</dbReference>
<dbReference type="Pfam" id="PF09643">
    <property type="entry name" value="YopX"/>
    <property type="match status" value="1"/>
</dbReference>
<reference evidence="2 3" key="1">
    <citation type="journal article" date="2018" name="Emerg. Microbes Infect.">
        <title>Genomic analysis of oral Campylobacter concisus strains identified a potential bacterial molecular marker associated with active Crohn's disease.</title>
        <authorList>
            <person name="Liu F."/>
            <person name="Ma R."/>
            <person name="Tay C.Y.A."/>
            <person name="Octavia S."/>
            <person name="Lan R."/>
            <person name="Chung H.K.L."/>
            <person name="Riordan S.M."/>
            <person name="Grimm M.C."/>
            <person name="Leong R.W."/>
            <person name="Tanaka M.M."/>
            <person name="Connor S."/>
            <person name="Zhang L."/>
        </authorList>
    </citation>
    <scope>NUCLEOTIDE SEQUENCE [LARGE SCALE GENOMIC DNA]</scope>
    <source>
        <strain evidence="2 3">P2CDO4</strain>
        <plasmid evidence="2">pICON</plasmid>
    </source>
</reference>
<sequence>MKPIKFKAYVPGINVLLNVINMDLDFNGDVTGIVVPTREITGEDTFETTFFKREDDFKLMEYTGLHDHNGNEIYSGYIVEYPDGSVGEVVWSGGYASYISKLKRMKPFVFWIDDKCKVIGNVYHNKELLDKAQEA</sequence>
<evidence type="ECO:0000313" key="3">
    <source>
        <dbReference type="Proteomes" id="UP000241854"/>
    </source>
</evidence>
<dbReference type="EMBL" id="CP021643">
    <property type="protein sequence ID" value="AVX45135.1"/>
    <property type="molecule type" value="Genomic_DNA"/>
</dbReference>
<dbReference type="RefSeq" id="WP_161545291.1">
    <property type="nucleotide sequence ID" value="NZ_CP021643.1"/>
</dbReference>
<accession>A0A2R4P395</accession>
<gene>
    <name evidence="2" type="ORF">CCS77_2129</name>
</gene>
<organism evidence="2 3">
    <name type="scientific">Campylobacter concisus</name>
    <dbReference type="NCBI Taxonomy" id="199"/>
    <lineage>
        <taxon>Bacteria</taxon>
        <taxon>Pseudomonadati</taxon>
        <taxon>Campylobacterota</taxon>
        <taxon>Epsilonproteobacteria</taxon>
        <taxon>Campylobacterales</taxon>
        <taxon>Campylobacteraceae</taxon>
        <taxon>Campylobacter</taxon>
    </lineage>
</organism>
<evidence type="ECO:0000313" key="2">
    <source>
        <dbReference type="EMBL" id="AVX45135.1"/>
    </source>
</evidence>
<protein>
    <recommendedName>
        <fullName evidence="1">YopX protein domain-containing protein</fullName>
    </recommendedName>
</protein>
<dbReference type="InterPro" id="IPR023385">
    <property type="entry name" value="YopX-like_C"/>
</dbReference>
<dbReference type="SUPFAM" id="SSF159006">
    <property type="entry name" value="YopX-like"/>
    <property type="match status" value="1"/>
</dbReference>
<name>A0A2R4P395_9BACT</name>
<geneLocation type="plasmid" evidence="3">
    <name>picon</name>
</geneLocation>
<proteinExistence type="predicted"/>
<dbReference type="AlphaFoldDB" id="A0A2R4P395"/>
<evidence type="ECO:0000259" key="1">
    <source>
        <dbReference type="Pfam" id="PF09643"/>
    </source>
</evidence>
<feature type="domain" description="YopX protein" evidence="1">
    <location>
        <begin position="42"/>
        <end position="130"/>
    </location>
</feature>